<keyword evidence="2" id="KW-0496">Mitochondrion</keyword>
<dbReference type="AlphaFoldDB" id="A0A1P8DKG1"/>
<geneLocation type="mitochondrion" evidence="2"/>
<protein>
    <submittedName>
        <fullName evidence="2">ATP synthase subunit 8</fullName>
    </submittedName>
</protein>
<keyword evidence="1" id="KW-0472">Membrane</keyword>
<proteinExistence type="predicted"/>
<organism evidence="2">
    <name type="scientific">Oniscus asellus</name>
    <name type="common">Common shiny woodlouse</name>
    <dbReference type="NCBI Taxonomy" id="96861"/>
    <lineage>
        <taxon>Eukaryota</taxon>
        <taxon>Metazoa</taxon>
        <taxon>Ecdysozoa</taxon>
        <taxon>Arthropoda</taxon>
        <taxon>Crustacea</taxon>
        <taxon>Multicrustacea</taxon>
        <taxon>Malacostraca</taxon>
        <taxon>Eumalacostraca</taxon>
        <taxon>Peracarida</taxon>
        <taxon>Isopoda</taxon>
        <taxon>Oniscidea</taxon>
        <taxon>Crinocheta</taxon>
        <taxon>Oniscidae</taxon>
        <taxon>Oniscus</taxon>
    </lineage>
</organism>
<reference evidence="2" key="1">
    <citation type="submission" date="2016-05" db="EMBL/GenBank/DDBJ databases">
        <title>Smart mitochondrial genome of Oniscidea (terrestrial crustacea).</title>
        <authorList>
            <person name="Marcade I."/>
            <person name="Quevarec L."/>
            <person name="Badawi M."/>
            <person name="Delaunay C."/>
            <person name="Lesobre J."/>
        </authorList>
    </citation>
    <scope>NUCLEOTIDE SEQUENCE</scope>
</reference>
<dbReference type="EMBL" id="KX289581">
    <property type="protein sequence ID" value="APU89519.1"/>
    <property type="molecule type" value="Genomic_DNA"/>
</dbReference>
<gene>
    <name evidence="2" type="primary">atp8</name>
</gene>
<evidence type="ECO:0000256" key="1">
    <source>
        <dbReference type="SAM" id="Phobius"/>
    </source>
</evidence>
<sequence>MSPMPWVTLLLILLSLVLYMFMTLYFFPADKVSKISLSEFKLSPNWEW</sequence>
<keyword evidence="1" id="KW-0812">Transmembrane</keyword>
<evidence type="ECO:0000313" key="2">
    <source>
        <dbReference type="EMBL" id="APU89519.1"/>
    </source>
</evidence>
<accession>A0A1P8DKG1</accession>
<keyword evidence="1" id="KW-1133">Transmembrane helix</keyword>
<name>A0A1P8DKG1_ONIAS</name>
<feature type="transmembrane region" description="Helical" evidence="1">
    <location>
        <begin position="6"/>
        <end position="27"/>
    </location>
</feature>